<protein>
    <submittedName>
        <fullName evidence="1">Uncharacterized protein</fullName>
    </submittedName>
</protein>
<dbReference type="PANTHER" id="PTHR37783:SF1">
    <property type="entry name" value="MEMBRANE PROTEIN, PUTATIVE (AFU_ORTHOLOGUE AFUA_1G04315)-RELATED"/>
    <property type="match status" value="1"/>
</dbReference>
<dbReference type="InParanoid" id="A0A177BVJ5"/>
<dbReference type="AlphaFoldDB" id="A0A177BVJ5"/>
<evidence type="ECO:0000313" key="1">
    <source>
        <dbReference type="EMBL" id="OAF98678.1"/>
    </source>
</evidence>
<accession>A0A177BVJ5</accession>
<organism evidence="1 2">
    <name type="scientific">Paraphaeosphaeria sporulosa</name>
    <dbReference type="NCBI Taxonomy" id="1460663"/>
    <lineage>
        <taxon>Eukaryota</taxon>
        <taxon>Fungi</taxon>
        <taxon>Dikarya</taxon>
        <taxon>Ascomycota</taxon>
        <taxon>Pezizomycotina</taxon>
        <taxon>Dothideomycetes</taxon>
        <taxon>Pleosporomycetidae</taxon>
        <taxon>Pleosporales</taxon>
        <taxon>Massarineae</taxon>
        <taxon>Didymosphaeriaceae</taxon>
        <taxon>Paraphaeosphaeria</taxon>
    </lineage>
</organism>
<dbReference type="GeneID" id="28763255"/>
<proteinExistence type="predicted"/>
<name>A0A177BVJ5_9PLEO</name>
<dbReference type="EMBL" id="KV441564">
    <property type="protein sequence ID" value="OAF98678.1"/>
    <property type="molecule type" value="Genomic_DNA"/>
</dbReference>
<gene>
    <name evidence="1" type="ORF">CC84DRAFT_1169848</name>
</gene>
<dbReference type="PANTHER" id="PTHR37783">
    <property type="entry name" value="MEMBRANE PROTEIN, PUTATIVE (AFU_ORTHOLOGUE AFUA_1G04315)-RELATED"/>
    <property type="match status" value="1"/>
</dbReference>
<dbReference type="OrthoDB" id="5553410at2759"/>
<reference evidence="1 2" key="1">
    <citation type="submission" date="2016-05" db="EMBL/GenBank/DDBJ databases">
        <title>Comparative analysis of secretome profiles of manganese(II)-oxidizing ascomycete fungi.</title>
        <authorList>
            <consortium name="DOE Joint Genome Institute"/>
            <person name="Zeiner C.A."/>
            <person name="Purvine S.O."/>
            <person name="Zink E.M."/>
            <person name="Wu S."/>
            <person name="Pasa-Tolic L."/>
            <person name="Chaput D.L."/>
            <person name="Haridas S."/>
            <person name="Grigoriev I.V."/>
            <person name="Santelli C.M."/>
            <person name="Hansel C.M."/>
        </authorList>
    </citation>
    <scope>NUCLEOTIDE SEQUENCE [LARGE SCALE GENOMIC DNA]</scope>
    <source>
        <strain evidence="1 2">AP3s5-JAC2a</strain>
    </source>
</reference>
<sequence length="117" mass="13129">MSTRTVPYKLPPSHLSKPIIVCGIIMALSASRRFSAFHGQLLSQSPTLANAAQWLQTGIFWFLYGAHTIESAIFAKKLKDHGVSILSAAWWKWMVECFIGGKFCFEHFEGIVKSKIL</sequence>
<evidence type="ECO:0000313" key="2">
    <source>
        <dbReference type="Proteomes" id="UP000077069"/>
    </source>
</evidence>
<dbReference type="Proteomes" id="UP000077069">
    <property type="component" value="Unassembled WGS sequence"/>
</dbReference>
<keyword evidence="2" id="KW-1185">Reference proteome</keyword>
<dbReference type="RefSeq" id="XP_018029044.1">
    <property type="nucleotide sequence ID" value="XM_018179769.1"/>
</dbReference>